<dbReference type="RefSeq" id="WP_077410916.1">
    <property type="nucleotide sequence ID" value="NZ_JBHRTS010000005.1"/>
</dbReference>
<organism evidence="2 3">
    <name type="scientific">Marinicella sediminis</name>
    <dbReference type="NCBI Taxonomy" id="1792834"/>
    <lineage>
        <taxon>Bacteria</taxon>
        <taxon>Pseudomonadati</taxon>
        <taxon>Pseudomonadota</taxon>
        <taxon>Gammaproteobacteria</taxon>
        <taxon>Lysobacterales</taxon>
        <taxon>Marinicellaceae</taxon>
        <taxon>Marinicella</taxon>
    </lineage>
</organism>
<evidence type="ECO:0000313" key="2">
    <source>
        <dbReference type="EMBL" id="MFC3194876.1"/>
    </source>
</evidence>
<dbReference type="InterPro" id="IPR027417">
    <property type="entry name" value="P-loop_NTPase"/>
</dbReference>
<evidence type="ECO:0000313" key="3">
    <source>
        <dbReference type="Proteomes" id="UP001595533"/>
    </source>
</evidence>
<dbReference type="Proteomes" id="UP001595533">
    <property type="component" value="Unassembled WGS sequence"/>
</dbReference>
<keyword evidence="1" id="KW-0175">Coiled coil</keyword>
<feature type="coiled-coil region" evidence="1">
    <location>
        <begin position="310"/>
        <end position="344"/>
    </location>
</feature>
<comment type="caution">
    <text evidence="2">The sequence shown here is derived from an EMBL/GenBank/DDBJ whole genome shotgun (WGS) entry which is preliminary data.</text>
</comment>
<gene>
    <name evidence="2" type="ORF">ACFODZ_11555</name>
</gene>
<proteinExistence type="predicted"/>
<evidence type="ECO:0000256" key="1">
    <source>
        <dbReference type="SAM" id="Coils"/>
    </source>
</evidence>
<dbReference type="SUPFAM" id="SSF52540">
    <property type="entry name" value="P-loop containing nucleoside triphosphate hydrolases"/>
    <property type="match status" value="1"/>
</dbReference>
<keyword evidence="3" id="KW-1185">Reference proteome</keyword>
<dbReference type="Pfam" id="PF13469">
    <property type="entry name" value="Sulfotransfer_3"/>
    <property type="match status" value="1"/>
</dbReference>
<sequence length="353" mass="40826">MSDKPPVIFISGRFRSGSSFLWQLFDQLPGFCAWYEPLHPQLLAAIEHTKPKTDHVGITDYWSAYRQHPEFQSHYQATFATEQLYLEATDQAPELQQYIERLIALSAPEVPVLQFNRMDLRLSWLKSHFPQATVIHTERNPLQLYHSQRKHIPEPQRHQPAYWDAYELMPWCLSLSETFPFLLSTEHEHAFFRCYLLQRMSSLCAASQADLVINLDQDVFEKPAFIRQLMSVVSLTSEQQKQLKAKVHLPEIPVFDEQLTDTLSSLMTAADLLLTASGLAGHLGQKPLSYIKQSHPQFWQSQSGISHSEVQRLLAQMNSYQSEMTRILAENEDLKNQLEALTIQQVKDTDHHE</sequence>
<name>A0ABV7JDX1_9GAMM</name>
<dbReference type="EMBL" id="JBHRTS010000005">
    <property type="protein sequence ID" value="MFC3194876.1"/>
    <property type="molecule type" value="Genomic_DNA"/>
</dbReference>
<protein>
    <submittedName>
        <fullName evidence="2">Sulfotransferase</fullName>
    </submittedName>
</protein>
<accession>A0ABV7JDX1</accession>
<reference evidence="3" key="1">
    <citation type="journal article" date="2019" name="Int. J. Syst. Evol. Microbiol.">
        <title>The Global Catalogue of Microorganisms (GCM) 10K type strain sequencing project: providing services to taxonomists for standard genome sequencing and annotation.</title>
        <authorList>
            <consortium name="The Broad Institute Genomics Platform"/>
            <consortium name="The Broad Institute Genome Sequencing Center for Infectious Disease"/>
            <person name="Wu L."/>
            <person name="Ma J."/>
        </authorList>
    </citation>
    <scope>NUCLEOTIDE SEQUENCE [LARGE SCALE GENOMIC DNA]</scope>
    <source>
        <strain evidence="3">KCTC 42953</strain>
    </source>
</reference>
<dbReference type="Gene3D" id="3.40.50.300">
    <property type="entry name" value="P-loop containing nucleotide triphosphate hydrolases"/>
    <property type="match status" value="1"/>
</dbReference>